<dbReference type="Gene3D" id="1.10.1040.10">
    <property type="entry name" value="N-(1-d-carboxylethyl)-l-norvaline Dehydrogenase, domain 2"/>
    <property type="match status" value="1"/>
</dbReference>
<comment type="pathway">
    <text evidence="1">Lipid metabolism; butanoate metabolism.</text>
</comment>
<evidence type="ECO:0000256" key="1">
    <source>
        <dbReference type="ARBA" id="ARBA00005086"/>
    </source>
</evidence>
<dbReference type="RefSeq" id="WP_085669757.1">
    <property type="nucleotide sequence ID" value="NZ_LQPW01000023.1"/>
</dbReference>
<comment type="caution">
    <text evidence="7">The sequence shown here is derived from an EMBL/GenBank/DDBJ whole genome shotgun (WGS) entry which is preliminary data.</text>
</comment>
<feature type="domain" description="3-hydroxyacyl-CoA dehydrogenase NAD binding" evidence="6">
    <location>
        <begin position="10"/>
        <end position="174"/>
    </location>
</feature>
<dbReference type="GO" id="GO:0006635">
    <property type="term" value="P:fatty acid beta-oxidation"/>
    <property type="evidence" value="ECO:0007669"/>
    <property type="project" value="TreeGrafter"/>
</dbReference>
<feature type="domain" description="3-hydroxyacyl-CoA dehydrogenase C-terminal" evidence="5">
    <location>
        <begin position="177"/>
        <end position="275"/>
    </location>
</feature>
<sequence>MLSSHGFSRAAVVGAGLMGRRIAGVLASAGLDVVITDTNSEILDAAATEAREVTGAGCGSVAGAGDLAAAVEGADLVIEAIVENLAIKQEVFECLAALAPGAVLATNTSVLPIGAVTERVTDGGRTVGTHFWNPPDLIPVVEVIPSARTTEETADRIVALLTDAGKLPVRVGRDVPGFIGNRLQHALWREAMALVAEGVCDAQTADLVVRNTIGLRLGTLGPLENADYIGLDLTLAIHEAVIPSLNHDPHPSPLLRELVADGQLGARTGHGFLDWPPGAREATAGRLAQHIAAQLDTEGK</sequence>
<evidence type="ECO:0000256" key="2">
    <source>
        <dbReference type="ARBA" id="ARBA00009463"/>
    </source>
</evidence>
<keyword evidence="3" id="KW-0560">Oxidoreductase</keyword>
<dbReference type="InterPro" id="IPR006108">
    <property type="entry name" value="3HC_DH_C"/>
</dbReference>
<dbReference type="AlphaFoldDB" id="A0A1X2F5B6"/>
<dbReference type="InterPro" id="IPR013328">
    <property type="entry name" value="6PGD_dom2"/>
</dbReference>
<dbReference type="OrthoDB" id="9771883at2"/>
<feature type="site" description="Important for catalytic activity" evidence="4">
    <location>
        <position position="130"/>
    </location>
</feature>
<evidence type="ECO:0000259" key="6">
    <source>
        <dbReference type="Pfam" id="PF02737"/>
    </source>
</evidence>
<dbReference type="SUPFAM" id="SSF48179">
    <property type="entry name" value="6-phosphogluconate dehydrogenase C-terminal domain-like"/>
    <property type="match status" value="1"/>
</dbReference>
<evidence type="ECO:0000259" key="5">
    <source>
        <dbReference type="Pfam" id="PF00725"/>
    </source>
</evidence>
<dbReference type="Pfam" id="PF02737">
    <property type="entry name" value="3HCDH_N"/>
    <property type="match status" value="1"/>
</dbReference>
<reference evidence="7 8" key="1">
    <citation type="submission" date="2016-01" db="EMBL/GenBank/DDBJ databases">
        <title>The new phylogeny of the genus Mycobacterium.</title>
        <authorList>
            <person name="Tarcisio F."/>
            <person name="Conor M."/>
            <person name="Antonella G."/>
            <person name="Elisabetta G."/>
            <person name="Giulia F.S."/>
            <person name="Sara T."/>
            <person name="Anna F."/>
            <person name="Clotilde B."/>
            <person name="Roberto B."/>
            <person name="Veronica D.S."/>
            <person name="Fabio R."/>
            <person name="Monica P."/>
            <person name="Olivier J."/>
            <person name="Enrico T."/>
            <person name="Nicola S."/>
        </authorList>
    </citation>
    <scope>NUCLEOTIDE SEQUENCE [LARGE SCALE GENOMIC DNA]</scope>
    <source>
        <strain evidence="7 8">DSM 44166</strain>
    </source>
</reference>
<dbReference type="InterPro" id="IPR006176">
    <property type="entry name" value="3-OHacyl-CoA_DH_NAD-bd"/>
</dbReference>
<evidence type="ECO:0000313" key="8">
    <source>
        <dbReference type="Proteomes" id="UP000193317"/>
    </source>
</evidence>
<proteinExistence type="inferred from homology"/>
<protein>
    <submittedName>
        <fullName evidence="7">3-hydroxybutyryl-CoA dehydrogenase</fullName>
    </submittedName>
</protein>
<dbReference type="EMBL" id="LQPW01000023">
    <property type="protein sequence ID" value="ORX13624.1"/>
    <property type="molecule type" value="Genomic_DNA"/>
</dbReference>
<evidence type="ECO:0000256" key="3">
    <source>
        <dbReference type="ARBA" id="ARBA00023002"/>
    </source>
</evidence>
<dbReference type="InterPro" id="IPR036291">
    <property type="entry name" value="NAD(P)-bd_dom_sf"/>
</dbReference>
<organism evidence="7 8">
    <name type="scientific">Mycobacterium szulgai</name>
    <dbReference type="NCBI Taxonomy" id="1787"/>
    <lineage>
        <taxon>Bacteria</taxon>
        <taxon>Bacillati</taxon>
        <taxon>Actinomycetota</taxon>
        <taxon>Actinomycetes</taxon>
        <taxon>Mycobacteriales</taxon>
        <taxon>Mycobacteriaceae</taxon>
        <taxon>Mycobacterium</taxon>
    </lineage>
</organism>
<name>A0A1X2F5B6_MYCSZ</name>
<dbReference type="Pfam" id="PF00725">
    <property type="entry name" value="3HCDH"/>
    <property type="match status" value="1"/>
</dbReference>
<dbReference type="InterPro" id="IPR008927">
    <property type="entry name" value="6-PGluconate_DH-like_C_sf"/>
</dbReference>
<gene>
    <name evidence="7" type="ORF">AWC27_21510</name>
</gene>
<dbReference type="SUPFAM" id="SSF51735">
    <property type="entry name" value="NAD(P)-binding Rossmann-fold domains"/>
    <property type="match status" value="1"/>
</dbReference>
<accession>A0A1X2F5B6</accession>
<dbReference type="GO" id="GO:0008691">
    <property type="term" value="F:3-hydroxybutyryl-CoA dehydrogenase activity"/>
    <property type="evidence" value="ECO:0007669"/>
    <property type="project" value="TreeGrafter"/>
</dbReference>
<dbReference type="GO" id="GO:0070403">
    <property type="term" value="F:NAD+ binding"/>
    <property type="evidence" value="ECO:0007669"/>
    <property type="project" value="InterPro"/>
</dbReference>
<dbReference type="InterPro" id="IPR022694">
    <property type="entry name" value="3-OHacyl-CoA_DH"/>
</dbReference>
<comment type="similarity">
    <text evidence="2">Belongs to the 3-hydroxyacyl-CoA dehydrogenase family.</text>
</comment>
<dbReference type="PANTHER" id="PTHR48075">
    <property type="entry name" value="3-HYDROXYACYL-COA DEHYDROGENASE FAMILY PROTEIN"/>
    <property type="match status" value="1"/>
</dbReference>
<dbReference type="PANTHER" id="PTHR48075:SF5">
    <property type="entry name" value="3-HYDROXYBUTYRYL-COA DEHYDROGENASE"/>
    <property type="match status" value="1"/>
</dbReference>
<evidence type="ECO:0000313" key="7">
    <source>
        <dbReference type="EMBL" id="ORX13624.1"/>
    </source>
</evidence>
<dbReference type="Gene3D" id="3.40.50.720">
    <property type="entry name" value="NAD(P)-binding Rossmann-like Domain"/>
    <property type="match status" value="1"/>
</dbReference>
<evidence type="ECO:0000256" key="4">
    <source>
        <dbReference type="PIRSR" id="PIRSR000105-1"/>
    </source>
</evidence>
<dbReference type="Proteomes" id="UP000193317">
    <property type="component" value="Unassembled WGS sequence"/>
</dbReference>
<keyword evidence="8" id="KW-1185">Reference proteome</keyword>
<dbReference type="PIRSF" id="PIRSF000105">
    <property type="entry name" value="HCDH"/>
    <property type="match status" value="1"/>
</dbReference>